<sequence>MGGVFSAEQKAYWLPVEVDRPWQDVWTSSPFARMIAKGNASLETTVDTALRSAFAAGAFALILQSIIFKAGDGVEYLQYLTDLTLVLGCAGSLFGFALHLCLRFLPSLSQSEKTSQQPWYAATIWVFKTVGVDVTFFTFLLFWLLVYSPENYTTSLSLYKTSLWHGVIWVCLLFEWIFATDLPFRPQHVIYSVGWGIIYLFISLIHYGVTGGYIYAVLDWGGAPGLAAGLFLIILFVALPLLHAGHLGLLYVTRGCAESAAGAAVSSGGEAKAEREKSKTSKRDLEAATSGAAAAAAGGQGEPTVGGYRGASGDSAGGRARAQPMVGGWVGPPGAEALPPGSVGKCGQRAGEVLAEEDLEEGDAGVVEVNVSPVPAE</sequence>
<dbReference type="EMBL" id="CDMZ01001984">
    <property type="protein sequence ID" value="CEM40165.1"/>
    <property type="molecule type" value="Genomic_DNA"/>
</dbReference>
<keyword evidence="2" id="KW-1133">Transmembrane helix</keyword>
<gene>
    <name evidence="3" type="ORF">Cvel_876</name>
</gene>
<dbReference type="AlphaFoldDB" id="A0A0G4H8Y7"/>
<organism evidence="3">
    <name type="scientific">Chromera velia CCMP2878</name>
    <dbReference type="NCBI Taxonomy" id="1169474"/>
    <lineage>
        <taxon>Eukaryota</taxon>
        <taxon>Sar</taxon>
        <taxon>Alveolata</taxon>
        <taxon>Colpodellida</taxon>
        <taxon>Chromeraceae</taxon>
        <taxon>Chromera</taxon>
    </lineage>
</organism>
<dbReference type="GO" id="GO:0016020">
    <property type="term" value="C:membrane"/>
    <property type="evidence" value="ECO:0007669"/>
    <property type="project" value="TreeGrafter"/>
</dbReference>
<accession>A0A0G4H8Y7</accession>
<feature type="compositionally biased region" description="Low complexity" evidence="1">
    <location>
        <begin position="311"/>
        <end position="322"/>
    </location>
</feature>
<keyword evidence="2" id="KW-0472">Membrane</keyword>
<evidence type="ECO:0000256" key="1">
    <source>
        <dbReference type="SAM" id="MobiDB-lite"/>
    </source>
</evidence>
<feature type="transmembrane region" description="Helical" evidence="2">
    <location>
        <begin position="125"/>
        <end position="146"/>
    </location>
</feature>
<feature type="transmembrane region" description="Helical" evidence="2">
    <location>
        <begin position="196"/>
        <end position="216"/>
    </location>
</feature>
<feature type="compositionally biased region" description="Basic and acidic residues" evidence="1">
    <location>
        <begin position="271"/>
        <end position="286"/>
    </location>
</feature>
<name>A0A0G4H8Y7_9ALVE</name>
<feature type="compositionally biased region" description="Acidic residues" evidence="1">
    <location>
        <begin position="354"/>
        <end position="363"/>
    </location>
</feature>
<keyword evidence="2" id="KW-0812">Transmembrane</keyword>
<proteinExistence type="predicted"/>
<evidence type="ECO:0000256" key="2">
    <source>
        <dbReference type="SAM" id="Phobius"/>
    </source>
</evidence>
<feature type="transmembrane region" description="Helical" evidence="2">
    <location>
        <begin position="83"/>
        <end position="105"/>
    </location>
</feature>
<feature type="region of interest" description="Disordered" evidence="1">
    <location>
        <begin position="267"/>
        <end position="286"/>
    </location>
</feature>
<reference evidence="3" key="1">
    <citation type="submission" date="2014-11" db="EMBL/GenBank/DDBJ databases">
        <authorList>
            <person name="Otto D Thomas"/>
            <person name="Naeem Raeece"/>
        </authorList>
    </citation>
    <scope>NUCLEOTIDE SEQUENCE</scope>
</reference>
<dbReference type="VEuPathDB" id="CryptoDB:Cvel_876"/>
<feature type="transmembrane region" description="Helical" evidence="2">
    <location>
        <begin position="222"/>
        <end position="242"/>
    </location>
</feature>
<feature type="transmembrane region" description="Helical" evidence="2">
    <location>
        <begin position="166"/>
        <end position="184"/>
    </location>
</feature>
<evidence type="ECO:0000313" key="3">
    <source>
        <dbReference type="EMBL" id="CEM40165.1"/>
    </source>
</evidence>
<dbReference type="PANTHER" id="PTHR12242">
    <property type="entry name" value="OS02G0130600 PROTEIN-RELATED"/>
    <property type="match status" value="1"/>
</dbReference>
<feature type="region of interest" description="Disordered" evidence="1">
    <location>
        <begin position="292"/>
        <end position="377"/>
    </location>
</feature>
<protein>
    <submittedName>
        <fullName evidence="3">Uncharacterized protein</fullName>
    </submittedName>
</protein>
<feature type="transmembrane region" description="Helical" evidence="2">
    <location>
        <begin position="53"/>
        <end position="71"/>
    </location>
</feature>